<dbReference type="AlphaFoldDB" id="A0AAV3PGY7"/>
<reference evidence="1 2" key="1">
    <citation type="submission" date="2024-01" db="EMBL/GenBank/DDBJ databases">
        <title>The complete chloroplast genome sequence of Lithospermum erythrorhizon: insights into the phylogenetic relationship among Boraginaceae species and the maternal lineages of purple gromwells.</title>
        <authorList>
            <person name="Okada T."/>
            <person name="Watanabe K."/>
        </authorList>
    </citation>
    <scope>NUCLEOTIDE SEQUENCE [LARGE SCALE GENOMIC DNA]</scope>
</reference>
<sequence>MRSSTMRFLRVPTLWIQPSLDQTEETMGLIDDKDTRLVHTLAYSGRAITMGSTEEHLEHMLEKDIHKGGNTDMRFPLLEWTTPSKITEALSFFDFQTTKTEDKIRKGKMGMVVNS</sequence>
<evidence type="ECO:0000313" key="2">
    <source>
        <dbReference type="Proteomes" id="UP001454036"/>
    </source>
</evidence>
<proteinExistence type="predicted"/>
<name>A0AAV3PGY7_LITER</name>
<dbReference type="EMBL" id="BAABME010017299">
    <property type="protein sequence ID" value="GAA0149570.1"/>
    <property type="molecule type" value="Genomic_DNA"/>
</dbReference>
<evidence type="ECO:0000313" key="1">
    <source>
        <dbReference type="EMBL" id="GAA0149570.1"/>
    </source>
</evidence>
<gene>
    <name evidence="1" type="ORF">LIER_36956</name>
</gene>
<keyword evidence="2" id="KW-1185">Reference proteome</keyword>
<accession>A0AAV3PGY7</accession>
<organism evidence="1 2">
    <name type="scientific">Lithospermum erythrorhizon</name>
    <name type="common">Purple gromwell</name>
    <name type="synonym">Lithospermum officinale var. erythrorhizon</name>
    <dbReference type="NCBI Taxonomy" id="34254"/>
    <lineage>
        <taxon>Eukaryota</taxon>
        <taxon>Viridiplantae</taxon>
        <taxon>Streptophyta</taxon>
        <taxon>Embryophyta</taxon>
        <taxon>Tracheophyta</taxon>
        <taxon>Spermatophyta</taxon>
        <taxon>Magnoliopsida</taxon>
        <taxon>eudicotyledons</taxon>
        <taxon>Gunneridae</taxon>
        <taxon>Pentapetalae</taxon>
        <taxon>asterids</taxon>
        <taxon>lamiids</taxon>
        <taxon>Boraginales</taxon>
        <taxon>Boraginaceae</taxon>
        <taxon>Boraginoideae</taxon>
        <taxon>Lithospermeae</taxon>
        <taxon>Lithospermum</taxon>
    </lineage>
</organism>
<protein>
    <submittedName>
        <fullName evidence="1">Uncharacterized protein</fullName>
    </submittedName>
</protein>
<comment type="caution">
    <text evidence="1">The sequence shown here is derived from an EMBL/GenBank/DDBJ whole genome shotgun (WGS) entry which is preliminary data.</text>
</comment>
<dbReference type="Proteomes" id="UP001454036">
    <property type="component" value="Unassembled WGS sequence"/>
</dbReference>